<accession>A0AAD6LWC4</accession>
<name>A0AAD6LWC4_9ROSI</name>
<gene>
    <name evidence="1" type="ORF">NC653_034025</name>
</gene>
<comment type="caution">
    <text evidence="1">The sequence shown here is derived from an EMBL/GenBank/DDBJ whole genome shotgun (WGS) entry which is preliminary data.</text>
</comment>
<organism evidence="1 2">
    <name type="scientific">Populus alba x Populus x berolinensis</name>
    <dbReference type="NCBI Taxonomy" id="444605"/>
    <lineage>
        <taxon>Eukaryota</taxon>
        <taxon>Viridiplantae</taxon>
        <taxon>Streptophyta</taxon>
        <taxon>Embryophyta</taxon>
        <taxon>Tracheophyta</taxon>
        <taxon>Spermatophyta</taxon>
        <taxon>Magnoliopsida</taxon>
        <taxon>eudicotyledons</taxon>
        <taxon>Gunneridae</taxon>
        <taxon>Pentapetalae</taxon>
        <taxon>rosids</taxon>
        <taxon>fabids</taxon>
        <taxon>Malpighiales</taxon>
        <taxon>Salicaceae</taxon>
        <taxon>Saliceae</taxon>
        <taxon>Populus</taxon>
    </lineage>
</organism>
<protein>
    <submittedName>
        <fullName evidence="1">Uncharacterized protein</fullName>
    </submittedName>
</protein>
<reference evidence="1" key="1">
    <citation type="journal article" date="2023" name="Mol. Ecol. Resour.">
        <title>Chromosome-level genome assembly of a triploid poplar Populus alba 'Berolinensis'.</title>
        <authorList>
            <person name="Chen S."/>
            <person name="Yu Y."/>
            <person name="Wang X."/>
            <person name="Wang S."/>
            <person name="Zhang T."/>
            <person name="Zhou Y."/>
            <person name="He R."/>
            <person name="Meng N."/>
            <person name="Wang Y."/>
            <person name="Liu W."/>
            <person name="Liu Z."/>
            <person name="Liu J."/>
            <person name="Guo Q."/>
            <person name="Huang H."/>
            <person name="Sederoff R.R."/>
            <person name="Wang G."/>
            <person name="Qu G."/>
            <person name="Chen S."/>
        </authorList>
    </citation>
    <scope>NUCLEOTIDE SEQUENCE</scope>
    <source>
        <strain evidence="1">SC-2020</strain>
    </source>
</reference>
<sequence>MASLKSAPLFKQTVSVQCVSFETLTGVRLEASEDGDFAGKFMAPPSDELDDPTHLLGLIYPGSLGSNGWLLHTTLNPLVGVDATICSLYDVLLVVVAGSDLGADLPCWVEVACSVLTCFLCEMLVDVWDDISYGFCCYGLGLLVFPMGGGCSSAVGLIRLASLDSCYGSQQLGEALSPHDWATDVVFSVAALLSQWRVLDGVCPSNALAMLWCRVGLLVMMCG</sequence>
<dbReference type="Proteomes" id="UP001164929">
    <property type="component" value="Chromosome 14"/>
</dbReference>
<dbReference type="EMBL" id="JAQIZT010000014">
    <property type="protein sequence ID" value="KAJ6973874.1"/>
    <property type="molecule type" value="Genomic_DNA"/>
</dbReference>
<evidence type="ECO:0000313" key="1">
    <source>
        <dbReference type="EMBL" id="KAJ6973874.1"/>
    </source>
</evidence>
<evidence type="ECO:0000313" key="2">
    <source>
        <dbReference type="Proteomes" id="UP001164929"/>
    </source>
</evidence>
<dbReference type="AlphaFoldDB" id="A0AAD6LWC4"/>
<proteinExistence type="predicted"/>
<keyword evidence="2" id="KW-1185">Reference proteome</keyword>